<comment type="caution">
    <text evidence="1">The sequence shown here is derived from an EMBL/GenBank/DDBJ whole genome shotgun (WGS) entry which is preliminary data.</text>
</comment>
<protein>
    <submittedName>
        <fullName evidence="1">Las1-like-domain-containing protein</fullName>
    </submittedName>
</protein>
<dbReference type="GO" id="GO:0000460">
    <property type="term" value="P:maturation of 5.8S rRNA"/>
    <property type="evidence" value="ECO:0007669"/>
    <property type="project" value="TreeGrafter"/>
</dbReference>
<evidence type="ECO:0000313" key="2">
    <source>
        <dbReference type="Proteomes" id="UP001219525"/>
    </source>
</evidence>
<keyword evidence="2" id="KW-1185">Reference proteome</keyword>
<accession>A0AAD6YQ16</accession>
<dbReference type="PANTHER" id="PTHR15002:SF0">
    <property type="entry name" value="RIBOSOMAL BIOGENESIS PROTEIN LAS1L"/>
    <property type="match status" value="1"/>
</dbReference>
<evidence type="ECO:0000313" key="1">
    <source>
        <dbReference type="EMBL" id="KAJ7225899.1"/>
    </source>
</evidence>
<reference evidence="1" key="1">
    <citation type="submission" date="2023-03" db="EMBL/GenBank/DDBJ databases">
        <title>Massive genome expansion in bonnet fungi (Mycena s.s.) driven by repeated elements and novel gene families across ecological guilds.</title>
        <authorList>
            <consortium name="Lawrence Berkeley National Laboratory"/>
            <person name="Harder C.B."/>
            <person name="Miyauchi S."/>
            <person name="Viragh M."/>
            <person name="Kuo A."/>
            <person name="Thoen E."/>
            <person name="Andreopoulos B."/>
            <person name="Lu D."/>
            <person name="Skrede I."/>
            <person name="Drula E."/>
            <person name="Henrissat B."/>
            <person name="Morin E."/>
            <person name="Kohler A."/>
            <person name="Barry K."/>
            <person name="LaButti K."/>
            <person name="Morin E."/>
            <person name="Salamov A."/>
            <person name="Lipzen A."/>
            <person name="Mereny Z."/>
            <person name="Hegedus B."/>
            <person name="Baldrian P."/>
            <person name="Stursova M."/>
            <person name="Weitz H."/>
            <person name="Taylor A."/>
            <person name="Grigoriev I.V."/>
            <person name="Nagy L.G."/>
            <person name="Martin F."/>
            <person name="Kauserud H."/>
        </authorList>
    </citation>
    <scope>NUCLEOTIDE SEQUENCE</scope>
    <source>
        <strain evidence="1">9144</strain>
    </source>
</reference>
<dbReference type="Pfam" id="PF04031">
    <property type="entry name" value="Las1"/>
    <property type="match status" value="1"/>
</dbReference>
<dbReference type="GO" id="GO:0090730">
    <property type="term" value="C:Las1 complex"/>
    <property type="evidence" value="ECO:0007669"/>
    <property type="project" value="InterPro"/>
</dbReference>
<name>A0AAD6YQ16_9AGAR</name>
<gene>
    <name evidence="1" type="ORF">GGX14DRAFT_531553</name>
</gene>
<dbReference type="PANTHER" id="PTHR15002">
    <property type="entry name" value="RIBOSOMAL BIOGENESIS PROTEIN LAS1L"/>
    <property type="match status" value="1"/>
</dbReference>
<proteinExistence type="predicted"/>
<dbReference type="GO" id="GO:0000470">
    <property type="term" value="P:maturation of LSU-rRNA"/>
    <property type="evidence" value="ECO:0007669"/>
    <property type="project" value="TreeGrafter"/>
</dbReference>
<organism evidence="1 2">
    <name type="scientific">Mycena pura</name>
    <dbReference type="NCBI Taxonomy" id="153505"/>
    <lineage>
        <taxon>Eukaryota</taxon>
        <taxon>Fungi</taxon>
        <taxon>Dikarya</taxon>
        <taxon>Basidiomycota</taxon>
        <taxon>Agaricomycotina</taxon>
        <taxon>Agaricomycetes</taxon>
        <taxon>Agaricomycetidae</taxon>
        <taxon>Agaricales</taxon>
        <taxon>Marasmiineae</taxon>
        <taxon>Mycenaceae</taxon>
        <taxon>Mycena</taxon>
    </lineage>
</organism>
<dbReference type="InterPro" id="IPR007174">
    <property type="entry name" value="Las1"/>
</dbReference>
<dbReference type="GO" id="GO:0030687">
    <property type="term" value="C:preribosome, large subunit precursor"/>
    <property type="evidence" value="ECO:0007669"/>
    <property type="project" value="TreeGrafter"/>
</dbReference>
<dbReference type="GO" id="GO:0004519">
    <property type="term" value="F:endonuclease activity"/>
    <property type="evidence" value="ECO:0007669"/>
    <property type="project" value="InterPro"/>
</dbReference>
<dbReference type="Proteomes" id="UP001219525">
    <property type="component" value="Unassembled WGS sequence"/>
</dbReference>
<dbReference type="EMBL" id="JARJCW010000004">
    <property type="protein sequence ID" value="KAJ7225899.1"/>
    <property type="molecule type" value="Genomic_DNA"/>
</dbReference>
<dbReference type="AlphaFoldDB" id="A0AAD6YQ16"/>
<sequence>MRLPRRVPWTSIAELDQLCAWIYTDETDLDFKIKAINRLSAWRAITPLPHALDSTLALLCVLVQDTSDPQPTSYLYLRHSYAAAMLRLVNGFVDPLQRGMYARSIASIANQLGLPSWLVELRHASTHEDLPSLELLRQAARESMTWLLHNYFLPTINPSTAPALTPAPLRPLSPVLKEYKSLRKIVTRDASLKSQYQHEINSVLRDIERWIAEVTVSANVAAGDLGWGNTGNIDQSAKERWALEQLCDALLEKGALVPLSKKKRVFPTQAFLPPPSAVSVWAPLLTELYTAHADFPVVLAHRIVTHLLADVNATRHDVVPITVDPTYDACLARWALWVLDSLATDCDVDSESRKDVVAALITGLGPGGSPDKDVQAATALLHALCAGNAEMDEAVSLLLQQSRPSLVQWTPDDISVMHERLTALMALPEPDSTNADTPSSMDGPVSTEATLAPGWRLLDSNSNWNPSPMGVYVAGG</sequence>